<dbReference type="OrthoDB" id="773317at2"/>
<dbReference type="Proteomes" id="UP000292209">
    <property type="component" value="Unassembled WGS sequence"/>
</dbReference>
<dbReference type="Gene3D" id="1.40.20.10">
    <property type="entry name" value="CHAD domain"/>
    <property type="match status" value="1"/>
</dbReference>
<evidence type="ECO:0000256" key="1">
    <source>
        <dbReference type="SAM" id="Coils"/>
    </source>
</evidence>
<sequence>MATEPIYNNFLKEHLDQVSQHLSRFFESKGAEDIHQLRVNIKKIKALIQFFEHLEPDTNYKKLFQPIRKLFKQAGEIRELQLHLIRLESLPERDEKNEKKLIAKLEKSINRFLKNKEKWDKYLNRFQENTSQIDLNFEANTLTAYFNSTLLKTNNKLRKGEFHEARMKIKIILYLKSLFTEQQQHAIRINFEFLDQLQEKIGNWHDLLVSHKMSKEKNQEKVILQELETLEKELNATSNTFLQSVFTSTSPA</sequence>
<gene>
    <name evidence="3" type="ORF">BC751_0630</name>
</gene>
<dbReference type="RefSeq" id="WP_130274266.1">
    <property type="nucleotide sequence ID" value="NZ_SGXG01000001.1"/>
</dbReference>
<dbReference type="PANTHER" id="PTHR39339:SF1">
    <property type="entry name" value="CHAD DOMAIN-CONTAINING PROTEIN"/>
    <property type="match status" value="1"/>
</dbReference>
<evidence type="ECO:0000313" key="3">
    <source>
        <dbReference type="EMBL" id="RZS95115.1"/>
    </source>
</evidence>
<keyword evidence="1" id="KW-0175">Coiled coil</keyword>
<feature type="coiled-coil region" evidence="1">
    <location>
        <begin position="213"/>
        <end position="240"/>
    </location>
</feature>
<dbReference type="AlphaFoldDB" id="A0A4Q7P5C2"/>
<accession>A0A4Q7P5C2</accession>
<dbReference type="SMART" id="SM00880">
    <property type="entry name" value="CHAD"/>
    <property type="match status" value="1"/>
</dbReference>
<keyword evidence="4" id="KW-1185">Reference proteome</keyword>
<name>A0A4Q7P5C2_9BACT</name>
<dbReference type="InterPro" id="IPR038186">
    <property type="entry name" value="CHAD_dom_sf"/>
</dbReference>
<comment type="caution">
    <text evidence="3">The sequence shown here is derived from an EMBL/GenBank/DDBJ whole genome shotgun (WGS) entry which is preliminary data.</text>
</comment>
<organism evidence="3 4">
    <name type="scientific">Cecembia calidifontis</name>
    <dbReference type="NCBI Taxonomy" id="1187080"/>
    <lineage>
        <taxon>Bacteria</taxon>
        <taxon>Pseudomonadati</taxon>
        <taxon>Bacteroidota</taxon>
        <taxon>Cytophagia</taxon>
        <taxon>Cytophagales</taxon>
        <taxon>Cyclobacteriaceae</taxon>
        <taxon>Cecembia</taxon>
    </lineage>
</organism>
<dbReference type="Pfam" id="PF05235">
    <property type="entry name" value="CHAD"/>
    <property type="match status" value="1"/>
</dbReference>
<dbReference type="InterPro" id="IPR007899">
    <property type="entry name" value="CHAD_dom"/>
</dbReference>
<dbReference type="EMBL" id="SGXG01000001">
    <property type="protein sequence ID" value="RZS95115.1"/>
    <property type="molecule type" value="Genomic_DNA"/>
</dbReference>
<protein>
    <submittedName>
        <fullName evidence="3">CHAD domain-containing protein</fullName>
    </submittedName>
</protein>
<proteinExistence type="predicted"/>
<evidence type="ECO:0000313" key="4">
    <source>
        <dbReference type="Proteomes" id="UP000292209"/>
    </source>
</evidence>
<feature type="domain" description="CHAD" evidence="2">
    <location>
        <begin position="10"/>
        <end position="241"/>
    </location>
</feature>
<dbReference type="PANTHER" id="PTHR39339">
    <property type="entry name" value="SLR1444 PROTEIN"/>
    <property type="match status" value="1"/>
</dbReference>
<reference evidence="3 4" key="1">
    <citation type="submission" date="2019-02" db="EMBL/GenBank/DDBJ databases">
        <title>Genomic Encyclopedia of Archaeal and Bacterial Type Strains, Phase II (KMG-II): from individual species to whole genera.</title>
        <authorList>
            <person name="Goeker M."/>
        </authorList>
    </citation>
    <scope>NUCLEOTIDE SEQUENCE [LARGE SCALE GENOMIC DNA]</scope>
    <source>
        <strain evidence="3 4">DSM 21411</strain>
    </source>
</reference>
<evidence type="ECO:0000259" key="2">
    <source>
        <dbReference type="SMART" id="SM00880"/>
    </source>
</evidence>